<gene>
    <name evidence="1" type="ORF">BD626DRAFT_386923</name>
</gene>
<proteinExistence type="predicted"/>
<sequence length="71" mass="8226">LPDVYQLPQPLPLAYVEWYTDLGSVDRASGLHRLWLLTRNHSVNAEIVEAAHIVRNCYLIPRFGHTADRTW</sequence>
<organism evidence="1 2">
    <name type="scientific">Schizophyllum amplum</name>
    <dbReference type="NCBI Taxonomy" id="97359"/>
    <lineage>
        <taxon>Eukaryota</taxon>
        <taxon>Fungi</taxon>
        <taxon>Dikarya</taxon>
        <taxon>Basidiomycota</taxon>
        <taxon>Agaricomycotina</taxon>
        <taxon>Agaricomycetes</taxon>
        <taxon>Agaricomycetidae</taxon>
        <taxon>Agaricales</taxon>
        <taxon>Schizophyllaceae</taxon>
        <taxon>Schizophyllum</taxon>
    </lineage>
</organism>
<dbReference type="EMBL" id="VDMD01000024">
    <property type="protein sequence ID" value="TRM59965.1"/>
    <property type="molecule type" value="Genomic_DNA"/>
</dbReference>
<accession>A0A550C598</accession>
<feature type="non-terminal residue" evidence="1">
    <location>
        <position position="1"/>
    </location>
</feature>
<keyword evidence="2" id="KW-1185">Reference proteome</keyword>
<comment type="caution">
    <text evidence="1">The sequence shown here is derived from an EMBL/GenBank/DDBJ whole genome shotgun (WGS) entry which is preliminary data.</text>
</comment>
<protein>
    <submittedName>
        <fullName evidence="1">Uncharacterized protein</fullName>
    </submittedName>
</protein>
<feature type="non-terminal residue" evidence="1">
    <location>
        <position position="71"/>
    </location>
</feature>
<dbReference type="Proteomes" id="UP000320762">
    <property type="component" value="Unassembled WGS sequence"/>
</dbReference>
<evidence type="ECO:0000313" key="1">
    <source>
        <dbReference type="EMBL" id="TRM59965.1"/>
    </source>
</evidence>
<dbReference type="OrthoDB" id="3244185at2759"/>
<dbReference type="AlphaFoldDB" id="A0A550C598"/>
<evidence type="ECO:0000313" key="2">
    <source>
        <dbReference type="Proteomes" id="UP000320762"/>
    </source>
</evidence>
<name>A0A550C598_9AGAR</name>
<reference evidence="1 2" key="1">
    <citation type="journal article" date="2019" name="New Phytol.">
        <title>Comparative genomics reveals unique wood-decay strategies and fruiting body development in the Schizophyllaceae.</title>
        <authorList>
            <person name="Almasi E."/>
            <person name="Sahu N."/>
            <person name="Krizsan K."/>
            <person name="Balint B."/>
            <person name="Kovacs G.M."/>
            <person name="Kiss B."/>
            <person name="Cseklye J."/>
            <person name="Drula E."/>
            <person name="Henrissat B."/>
            <person name="Nagy I."/>
            <person name="Chovatia M."/>
            <person name="Adam C."/>
            <person name="LaButti K."/>
            <person name="Lipzen A."/>
            <person name="Riley R."/>
            <person name="Grigoriev I.V."/>
            <person name="Nagy L.G."/>
        </authorList>
    </citation>
    <scope>NUCLEOTIDE SEQUENCE [LARGE SCALE GENOMIC DNA]</scope>
    <source>
        <strain evidence="1 2">NL-1724</strain>
    </source>
</reference>